<accession>A0A4V4GQU4</accession>
<evidence type="ECO:0000313" key="9">
    <source>
        <dbReference type="EMBL" id="THT99625.1"/>
    </source>
</evidence>
<feature type="domain" description="ABC transmembrane type-1" evidence="8">
    <location>
        <begin position="126"/>
        <end position="326"/>
    </location>
</feature>
<evidence type="ECO:0000256" key="1">
    <source>
        <dbReference type="ARBA" id="ARBA00004651"/>
    </source>
</evidence>
<dbReference type="InterPro" id="IPR000515">
    <property type="entry name" value="MetI-like"/>
</dbReference>
<organism evidence="9 10">
    <name type="scientific">Lampropedia puyangensis</name>
    <dbReference type="NCBI Taxonomy" id="1330072"/>
    <lineage>
        <taxon>Bacteria</taxon>
        <taxon>Pseudomonadati</taxon>
        <taxon>Pseudomonadota</taxon>
        <taxon>Betaproteobacteria</taxon>
        <taxon>Burkholderiales</taxon>
        <taxon>Comamonadaceae</taxon>
        <taxon>Lampropedia</taxon>
    </lineage>
</organism>
<feature type="transmembrane region" description="Helical" evidence="7">
    <location>
        <begin position="126"/>
        <end position="149"/>
    </location>
</feature>
<dbReference type="GO" id="GO:0071916">
    <property type="term" value="F:dipeptide transmembrane transporter activity"/>
    <property type="evidence" value="ECO:0007669"/>
    <property type="project" value="TreeGrafter"/>
</dbReference>
<evidence type="ECO:0000256" key="2">
    <source>
        <dbReference type="ARBA" id="ARBA00022448"/>
    </source>
</evidence>
<comment type="subcellular location">
    <subcellularLocation>
        <location evidence="1 7">Cell membrane</location>
        <topology evidence="1 7">Multi-pass membrane protein</topology>
    </subcellularLocation>
</comment>
<evidence type="ECO:0000256" key="4">
    <source>
        <dbReference type="ARBA" id="ARBA00022692"/>
    </source>
</evidence>
<dbReference type="Pfam" id="PF00528">
    <property type="entry name" value="BPD_transp_1"/>
    <property type="match status" value="1"/>
</dbReference>
<keyword evidence="6 7" id="KW-0472">Membrane</keyword>
<feature type="transmembrane region" description="Helical" evidence="7">
    <location>
        <begin position="303"/>
        <end position="326"/>
    </location>
</feature>
<feature type="transmembrane region" description="Helical" evidence="7">
    <location>
        <begin position="199"/>
        <end position="218"/>
    </location>
</feature>
<keyword evidence="10" id="KW-1185">Reference proteome</keyword>
<comment type="similarity">
    <text evidence="7">Belongs to the binding-protein-dependent transport system permease family.</text>
</comment>
<dbReference type="EMBL" id="STFG01000013">
    <property type="protein sequence ID" value="THT99625.1"/>
    <property type="molecule type" value="Genomic_DNA"/>
</dbReference>
<evidence type="ECO:0000256" key="3">
    <source>
        <dbReference type="ARBA" id="ARBA00022475"/>
    </source>
</evidence>
<dbReference type="Proteomes" id="UP000308917">
    <property type="component" value="Unassembled WGS sequence"/>
</dbReference>
<evidence type="ECO:0000256" key="7">
    <source>
        <dbReference type="RuleBase" id="RU363032"/>
    </source>
</evidence>
<dbReference type="GO" id="GO:0005886">
    <property type="term" value="C:plasma membrane"/>
    <property type="evidence" value="ECO:0007669"/>
    <property type="project" value="UniProtKB-SubCell"/>
</dbReference>
<evidence type="ECO:0000259" key="8">
    <source>
        <dbReference type="PROSITE" id="PS50928"/>
    </source>
</evidence>
<sequence length="341" mass="36765">MTAQTIASPASVPATPAAKASARSLRTKTILTRLAQALVTLWITVTLLFFAQVVLPGDRATIYLNVYEGQSVERTPEELAPINAEFGFDRPLLVQYADYLGGVVRGDLGIALQSRRPVTEMIGEQIGATAQLTAVAIVFAWLITLFWVVATAGRSNRISRFGAAIEALLAGMPHYWLGLLLLLFFAVRLDWFPVVGGSALAGLWLPAITLALPLAGFLGQAIRAEYERALQQPHVLSSRARGTADLRVRVVHALRPALIPGITLSGWALGALVSGAVIVENVFSRPGIGALLVSAVELKEFELISGIILIVSLVYVVLTFVTDWLYTVVDPRVRLNYEGAN</sequence>
<dbReference type="Pfam" id="PF19300">
    <property type="entry name" value="BPD_transp_1_N"/>
    <property type="match status" value="1"/>
</dbReference>
<evidence type="ECO:0000256" key="6">
    <source>
        <dbReference type="ARBA" id="ARBA00023136"/>
    </source>
</evidence>
<gene>
    <name evidence="9" type="ORF">E9531_11780</name>
</gene>
<dbReference type="PROSITE" id="PS50928">
    <property type="entry name" value="ABC_TM1"/>
    <property type="match status" value="1"/>
</dbReference>
<dbReference type="InterPro" id="IPR045621">
    <property type="entry name" value="BPD_transp_1_N"/>
</dbReference>
<keyword evidence="3" id="KW-1003">Cell membrane</keyword>
<feature type="transmembrane region" description="Helical" evidence="7">
    <location>
        <begin position="34"/>
        <end position="55"/>
    </location>
</feature>
<dbReference type="InterPro" id="IPR035906">
    <property type="entry name" value="MetI-like_sf"/>
</dbReference>
<feature type="transmembrane region" description="Helical" evidence="7">
    <location>
        <begin position="161"/>
        <end position="187"/>
    </location>
</feature>
<dbReference type="Gene3D" id="1.10.3720.10">
    <property type="entry name" value="MetI-like"/>
    <property type="match status" value="1"/>
</dbReference>
<dbReference type="OrthoDB" id="9805855at2"/>
<feature type="transmembrane region" description="Helical" evidence="7">
    <location>
        <begin position="257"/>
        <end position="283"/>
    </location>
</feature>
<reference evidence="9 10" key="1">
    <citation type="journal article" date="2015" name="Antonie Van Leeuwenhoek">
        <title>Lampropedia puyangensis sp. nov., isolated from symptomatic bark of Populus ? euramericana canker and emended description of Lampropedia hyalina (Ehrenberg 1832) Lee et al. 2004.</title>
        <authorList>
            <person name="Li Y."/>
            <person name="Wang T."/>
            <person name="Piao C.G."/>
            <person name="Wang L.F."/>
            <person name="Tian G.Z."/>
            <person name="Zhu T.H."/>
            <person name="Guo M.W."/>
        </authorList>
    </citation>
    <scope>NUCLEOTIDE SEQUENCE [LARGE SCALE GENOMIC DNA]</scope>
    <source>
        <strain evidence="9 10">2-bin</strain>
    </source>
</reference>
<protein>
    <submittedName>
        <fullName evidence="9">ABC transporter permease</fullName>
    </submittedName>
</protein>
<dbReference type="PANTHER" id="PTHR43163:SF6">
    <property type="entry name" value="DIPEPTIDE TRANSPORT SYSTEM PERMEASE PROTEIN DPPB-RELATED"/>
    <property type="match status" value="1"/>
</dbReference>
<name>A0A4V4GQU4_9BURK</name>
<evidence type="ECO:0000256" key="5">
    <source>
        <dbReference type="ARBA" id="ARBA00022989"/>
    </source>
</evidence>
<evidence type="ECO:0000313" key="10">
    <source>
        <dbReference type="Proteomes" id="UP000308917"/>
    </source>
</evidence>
<keyword evidence="5 7" id="KW-1133">Transmembrane helix</keyword>
<dbReference type="AlphaFoldDB" id="A0A4V4GQU4"/>
<keyword evidence="4 7" id="KW-0812">Transmembrane</keyword>
<proteinExistence type="inferred from homology"/>
<dbReference type="RefSeq" id="WP_136573964.1">
    <property type="nucleotide sequence ID" value="NZ_STFG01000013.1"/>
</dbReference>
<dbReference type="PANTHER" id="PTHR43163">
    <property type="entry name" value="DIPEPTIDE TRANSPORT SYSTEM PERMEASE PROTEIN DPPB-RELATED"/>
    <property type="match status" value="1"/>
</dbReference>
<comment type="caution">
    <text evidence="9">The sequence shown here is derived from an EMBL/GenBank/DDBJ whole genome shotgun (WGS) entry which is preliminary data.</text>
</comment>
<keyword evidence="2 7" id="KW-0813">Transport</keyword>